<protein>
    <submittedName>
        <fullName evidence="2">Uncharacterized protein</fullName>
    </submittedName>
</protein>
<name>A0ABP9K8S7_9SPHN</name>
<feature type="region of interest" description="Disordered" evidence="1">
    <location>
        <begin position="95"/>
        <end position="116"/>
    </location>
</feature>
<evidence type="ECO:0000313" key="2">
    <source>
        <dbReference type="EMBL" id="GAA5053720.1"/>
    </source>
</evidence>
<evidence type="ECO:0000313" key="3">
    <source>
        <dbReference type="Proteomes" id="UP001500518"/>
    </source>
</evidence>
<accession>A0ABP9K8S7</accession>
<dbReference type="EMBL" id="BAABHV010000010">
    <property type="protein sequence ID" value="GAA5053720.1"/>
    <property type="molecule type" value="Genomic_DNA"/>
</dbReference>
<proteinExistence type="predicted"/>
<sequence>MATMPAVRTSRLGIEPKTSAATPAMMMREVMLGPPTNHMAISARLGISTHQNTHLAGKLSRSSIRVRIHRSTSDRGACHARVNFVLTGMPGAAERTRARADQASQSIPAAPLSFRQ</sequence>
<organism evidence="2 3">
    <name type="scientific">Erythrobacter westpacificensis</name>
    <dbReference type="NCBI Taxonomy" id="1055231"/>
    <lineage>
        <taxon>Bacteria</taxon>
        <taxon>Pseudomonadati</taxon>
        <taxon>Pseudomonadota</taxon>
        <taxon>Alphaproteobacteria</taxon>
        <taxon>Sphingomonadales</taxon>
        <taxon>Erythrobacteraceae</taxon>
        <taxon>Erythrobacter/Porphyrobacter group</taxon>
        <taxon>Erythrobacter</taxon>
    </lineage>
</organism>
<comment type="caution">
    <text evidence="2">The sequence shown here is derived from an EMBL/GenBank/DDBJ whole genome shotgun (WGS) entry which is preliminary data.</text>
</comment>
<reference evidence="3" key="1">
    <citation type="journal article" date="2019" name="Int. J. Syst. Evol. Microbiol.">
        <title>The Global Catalogue of Microorganisms (GCM) 10K type strain sequencing project: providing services to taxonomists for standard genome sequencing and annotation.</title>
        <authorList>
            <consortium name="The Broad Institute Genomics Platform"/>
            <consortium name="The Broad Institute Genome Sequencing Center for Infectious Disease"/>
            <person name="Wu L."/>
            <person name="Ma J."/>
        </authorList>
    </citation>
    <scope>NUCLEOTIDE SEQUENCE [LARGE SCALE GENOMIC DNA]</scope>
    <source>
        <strain evidence="3">JCM 18014</strain>
    </source>
</reference>
<evidence type="ECO:0000256" key="1">
    <source>
        <dbReference type="SAM" id="MobiDB-lite"/>
    </source>
</evidence>
<gene>
    <name evidence="2" type="ORF">GCM10023208_15870</name>
</gene>
<keyword evidence="3" id="KW-1185">Reference proteome</keyword>
<dbReference type="Proteomes" id="UP001500518">
    <property type="component" value="Unassembled WGS sequence"/>
</dbReference>